<dbReference type="GO" id="GO:0061634">
    <property type="term" value="F:alpha-D-xyloside xylohydrolase"/>
    <property type="evidence" value="ECO:0007669"/>
    <property type="project" value="UniProtKB-EC"/>
</dbReference>
<evidence type="ECO:0000313" key="50">
    <source>
        <dbReference type="EMBL" id="NYA02303.1"/>
    </source>
</evidence>
<evidence type="ECO:0000313" key="84">
    <source>
        <dbReference type="Proteomes" id="UP000525850"/>
    </source>
</evidence>
<dbReference type="Proteomes" id="UP000423131">
    <property type="component" value="Unassembled WGS sequence"/>
</dbReference>
<dbReference type="SUPFAM" id="SSF51445">
    <property type="entry name" value="(Trans)glycosidases"/>
    <property type="match status" value="1"/>
</dbReference>
<dbReference type="Proteomes" id="UP000364988">
    <property type="component" value="Unassembled WGS sequence"/>
</dbReference>
<evidence type="ECO:0000313" key="27">
    <source>
        <dbReference type="EMBL" id="EAG9519965.1"/>
    </source>
</evidence>
<feature type="domain" description="CBM6" evidence="3">
    <location>
        <begin position="967"/>
        <end position="1090"/>
    </location>
</feature>
<dbReference type="Gene3D" id="2.60.40.1180">
    <property type="entry name" value="Golgi alpha-mannosidase II"/>
    <property type="match status" value="2"/>
</dbReference>
<dbReference type="Pfam" id="PF21365">
    <property type="entry name" value="Glyco_hydro_31_3rd"/>
    <property type="match status" value="1"/>
</dbReference>
<dbReference type="EMBL" id="AAANYN010000005">
    <property type="protein sequence ID" value="EAD5773620.1"/>
    <property type="molecule type" value="Genomic_DNA"/>
</dbReference>
<evidence type="ECO:0000313" key="33">
    <source>
        <dbReference type="EMBL" id="ECB9472626.1"/>
    </source>
</evidence>
<dbReference type="EMBL" id="AAAKQF010000007">
    <property type="protein sequence ID" value="EAC9040699.1"/>
    <property type="molecule type" value="Genomic_DNA"/>
</dbReference>
<dbReference type="EMBL" id="QDAY01000005">
    <property type="protein sequence ID" value="KAA9447732.1"/>
    <property type="molecule type" value="Genomic_DNA"/>
</dbReference>
<dbReference type="CDD" id="cd04083">
    <property type="entry name" value="CBM35_Lmo2446-like"/>
    <property type="match status" value="1"/>
</dbReference>
<dbReference type="EMBL" id="AACJYH010000007">
    <property type="protein sequence ID" value="EAK8898019.1"/>
    <property type="molecule type" value="Genomic_DNA"/>
</dbReference>
<dbReference type="EMBL" id="AALEDS010000006">
    <property type="protein sequence ID" value="ECY6544327.1"/>
    <property type="molecule type" value="Genomic_DNA"/>
</dbReference>
<dbReference type="Gene3D" id="3.20.20.80">
    <property type="entry name" value="Glycosidases"/>
    <property type="match status" value="1"/>
</dbReference>
<dbReference type="EMBL" id="AABBAW010000007">
    <property type="protein sequence ID" value="EAG2515979.1"/>
    <property type="molecule type" value="Genomic_DNA"/>
</dbReference>
<dbReference type="EMBL" id="AAALRN010000007">
    <property type="protein sequence ID" value="EAD1186073.1"/>
    <property type="molecule type" value="Genomic_DNA"/>
</dbReference>
<dbReference type="InterPro" id="IPR051816">
    <property type="entry name" value="Glycosyl_Hydrolase_31"/>
</dbReference>
<dbReference type="Proteomes" id="UP000549379">
    <property type="component" value="Unassembled WGS sequence"/>
</dbReference>
<dbReference type="Proteomes" id="UP000481141">
    <property type="component" value="Unassembled WGS sequence"/>
</dbReference>
<dbReference type="InterPro" id="IPR048395">
    <property type="entry name" value="Glyco_hydro_31_C"/>
</dbReference>
<dbReference type="PANTHER" id="PTHR43863:SF2">
    <property type="entry name" value="MALTASE-GLUCOAMYLASE"/>
    <property type="match status" value="1"/>
</dbReference>
<evidence type="ECO:0000313" key="97">
    <source>
        <dbReference type="Proteomes" id="UP000843775"/>
    </source>
</evidence>
<dbReference type="EMBL" id="JACAVN010000006">
    <property type="protein sequence ID" value="NYA02303.1"/>
    <property type="molecule type" value="Genomic_DNA"/>
</dbReference>
<dbReference type="Proteomes" id="UP000410967">
    <property type="component" value="Unassembled WGS sequence"/>
</dbReference>
<evidence type="ECO:0000313" key="74">
    <source>
        <dbReference type="Proteomes" id="UP000427828"/>
    </source>
</evidence>
<dbReference type="Proteomes" id="UP000350032">
    <property type="component" value="Unassembled WGS sequence"/>
</dbReference>
<evidence type="ECO:0000313" key="80">
    <source>
        <dbReference type="Proteomes" id="UP000478704"/>
    </source>
</evidence>
<reference evidence="50 90" key="10">
    <citation type="submission" date="2020-06" db="EMBL/GenBank/DDBJ databases">
        <title>Two Listeria outbreaks in Switzerland in 2018 and 2020.</title>
        <authorList>
            <person name="Stevens M.J.A."/>
            <person name="Bloemberg G."/>
            <person name="Nusch-Inderbinnen M."/>
            <person name="Stephan R."/>
        </authorList>
    </citation>
    <scope>NUCLEOTIDE SEQUENCE [LARGE SCALE GENOMIC DNA]</scope>
    <source>
        <strain evidence="50 90">N18-0707</strain>
    </source>
</reference>
<dbReference type="Proteomes" id="UP000530452">
    <property type="component" value="Unassembled WGS sequence"/>
</dbReference>
<dbReference type="EMBL" id="AAAREG010000006">
    <property type="protein sequence ID" value="EAE2354435.1"/>
    <property type="molecule type" value="Genomic_DNA"/>
</dbReference>
<dbReference type="Gene3D" id="2.60.40.1760">
    <property type="entry name" value="glycosyl hydrolase (family 31)"/>
    <property type="match status" value="1"/>
</dbReference>
<dbReference type="KEGG" id="lmok:CQ02_12415"/>
<dbReference type="EMBL" id="AAHZFN010000003">
    <property type="protein sequence ID" value="ECB9472626.1"/>
    <property type="molecule type" value="Genomic_DNA"/>
</dbReference>
<evidence type="ECO:0000313" key="45">
    <source>
        <dbReference type="EMBL" id="HAC0013395.1"/>
    </source>
</evidence>
<evidence type="ECO:0000313" key="69">
    <source>
        <dbReference type="Proteomes" id="UP000393182"/>
    </source>
</evidence>
<evidence type="ECO:0000313" key="16">
    <source>
        <dbReference type="EMBL" id="EAG0866350.1"/>
    </source>
</evidence>
<dbReference type="Pfam" id="PF16990">
    <property type="entry name" value="CBM_35"/>
    <property type="match status" value="1"/>
</dbReference>
<dbReference type="EMBL" id="AACKDQ010000036">
    <property type="protein sequence ID" value="EAK9318043.1"/>
    <property type="molecule type" value="Genomic_DNA"/>
</dbReference>
<dbReference type="Proteomes" id="UP000403352">
    <property type="component" value="Unassembled WGS sequence"/>
</dbReference>
<evidence type="ECO:0000313" key="92">
    <source>
        <dbReference type="Proteomes" id="UP000548278"/>
    </source>
</evidence>
<evidence type="ECO:0000313" key="93">
    <source>
        <dbReference type="Proteomes" id="UP000549379"/>
    </source>
</evidence>
<evidence type="ECO:0000313" key="38">
    <source>
        <dbReference type="EMBL" id="ECY9783329.1"/>
    </source>
</evidence>
<evidence type="ECO:0000313" key="15">
    <source>
        <dbReference type="EMBL" id="EAE4942540.1"/>
    </source>
</evidence>
<dbReference type="Proteomes" id="UP000540117">
    <property type="component" value="Unassembled WGS sequence"/>
</dbReference>
<evidence type="ECO:0000313" key="91">
    <source>
        <dbReference type="Proteomes" id="UP000546397"/>
    </source>
</evidence>
<dbReference type="InterPro" id="IPR055242">
    <property type="entry name" value="Lmo2446-like_N"/>
</dbReference>
<evidence type="ECO:0000313" key="75">
    <source>
        <dbReference type="Proteomes" id="UP000455569"/>
    </source>
</evidence>
<evidence type="ECO:0000313" key="26">
    <source>
        <dbReference type="EMBL" id="EAG9388734.1"/>
    </source>
</evidence>
<evidence type="ECO:0000313" key="49">
    <source>
        <dbReference type="EMBL" id="KAA9447732.1"/>
    </source>
</evidence>
<dbReference type="Proteomes" id="UP000389283">
    <property type="component" value="Unassembled WGS sequence"/>
</dbReference>
<evidence type="ECO:0000313" key="90">
    <source>
        <dbReference type="Proteomes" id="UP000544530"/>
    </source>
</evidence>
<dbReference type="Proteomes" id="UP000427828">
    <property type="component" value="Unassembled WGS sequence"/>
</dbReference>
<evidence type="ECO:0000313" key="66">
    <source>
        <dbReference type="Proteomes" id="UP000376505"/>
    </source>
</evidence>
<evidence type="ECO:0000313" key="81">
    <source>
        <dbReference type="Proteomes" id="UP000481141"/>
    </source>
</evidence>
<dbReference type="Proteomes" id="UP000460224">
    <property type="component" value="Unassembled WGS sequence"/>
</dbReference>
<evidence type="ECO:0000313" key="79">
    <source>
        <dbReference type="Proteomes" id="UP000478682"/>
    </source>
</evidence>
<dbReference type="EMBL" id="AAAJWF010000009">
    <property type="protein sequence ID" value="EAC7481668.1"/>
    <property type="molecule type" value="Genomic_DNA"/>
</dbReference>
<dbReference type="SUPFAM" id="SSF49785">
    <property type="entry name" value="Galactose-binding domain-like"/>
    <property type="match status" value="1"/>
</dbReference>
<evidence type="ECO:0000313" key="32">
    <source>
        <dbReference type="EMBL" id="EAK9318043.1"/>
    </source>
</evidence>
<keyword evidence="2 52" id="KW-0326">Glycosidase</keyword>
<protein>
    <submittedName>
        <fullName evidence="52">Alpha-xylosidase</fullName>
        <ecNumber evidence="52">3.2.1.177</ecNumber>
    </submittedName>
    <submittedName>
        <fullName evidence="9">Carbohydrate-binding protein</fullName>
    </submittedName>
    <submittedName>
        <fullName evidence="49">DUF4968 domain-containing protein</fullName>
    </submittedName>
    <submittedName>
        <fullName evidence="43">Glycosyl hydrolase family 31</fullName>
    </submittedName>
</protein>
<dbReference type="Proteomes" id="UP000379076">
    <property type="component" value="Unassembled WGS sequence"/>
</dbReference>
<dbReference type="Proteomes" id="UP000467347">
    <property type="component" value="Unassembled WGS sequence"/>
</dbReference>
<evidence type="ECO:0000313" key="13">
    <source>
        <dbReference type="EMBL" id="EAE1339698.1"/>
    </source>
</evidence>
<dbReference type="EMBL" id="AABBZO010000010">
    <property type="protein sequence ID" value="EAG4462557.1"/>
    <property type="molecule type" value="Genomic_DNA"/>
</dbReference>
<evidence type="ECO:0000313" key="85">
    <source>
        <dbReference type="Proteomes" id="UP000527632"/>
    </source>
</evidence>
<dbReference type="EMBL" id="AABFVG010000007">
    <property type="protein sequence ID" value="EAH2282609.1"/>
    <property type="molecule type" value="Genomic_DNA"/>
</dbReference>
<dbReference type="Proteomes" id="UP000840039">
    <property type="component" value="Unassembled WGS sequence"/>
</dbReference>
<dbReference type="PROSITE" id="PS51257">
    <property type="entry name" value="PROKAR_LIPOPROTEIN"/>
    <property type="match status" value="1"/>
</dbReference>
<dbReference type="EMBL" id="DABJAN010000005">
    <property type="protein sequence ID" value="HAJ9594270.1"/>
    <property type="molecule type" value="Genomic_DNA"/>
</dbReference>
<evidence type="ECO:0000313" key="53">
    <source>
        <dbReference type="Proteomes" id="UP000272537"/>
    </source>
</evidence>
<dbReference type="Proteomes" id="UP000365297">
    <property type="component" value="Unassembled WGS sequence"/>
</dbReference>
<dbReference type="Proteomes" id="UP000478704">
    <property type="component" value="Unassembled WGS sequence"/>
</dbReference>
<dbReference type="Proteomes" id="UP000528151">
    <property type="component" value="Unassembled WGS sequence"/>
</dbReference>
<dbReference type="Proteomes" id="UP000844415">
    <property type="component" value="Unassembled WGS sequence"/>
</dbReference>
<dbReference type="EMBL" id="DAAJFY010000006">
    <property type="protein sequence ID" value="HAC0275721.1"/>
    <property type="molecule type" value="Genomic_DNA"/>
</dbReference>
<evidence type="ECO:0000313" key="52">
    <source>
        <dbReference type="EMBL" id="RKA04868.1"/>
    </source>
</evidence>
<reference evidence="55 57" key="6">
    <citation type="submission" date="2018-06" db="EMBL/GenBank/DDBJ databases">
        <authorList>
            <consortium name="PulseNet: The National Subtyping Network for Foodborne Disease Surveillance"/>
            <person name="Tarr C.L."/>
            <person name="Trees E."/>
            <person name="Katz L.S."/>
            <person name="Carleton-Romer H.A."/>
            <person name="Stroika S."/>
            <person name="Kucerova Z."/>
            <person name="Roache K.F."/>
            <person name="Sabol A.L."/>
            <person name="Besser J."/>
            <person name="Gerner-Smidt P."/>
        </authorList>
    </citation>
    <scope>NUCLEOTIDE SEQUENCE [LARGE SCALE GENOMIC DNA]</scope>
    <source>
        <strain evidence="4 57">2015L-6227</strain>
        <strain evidence="14 55">PNUSAL000134</strain>
        <strain evidence="8 61">PNUSAL000910</strain>
        <strain evidence="16 62">PNUSAL002180</strain>
        <strain evidence="17 79">PNUSAL002298</strain>
        <strain evidence="31 60">PNUSAL004402</strain>
        <strain evidence="38 82">PNUSAL005692</strain>
    </source>
</reference>
<evidence type="ECO:0000313" key="8">
    <source>
        <dbReference type="EMBL" id="EAC9040699.1"/>
    </source>
</evidence>
<evidence type="ECO:0000313" key="78">
    <source>
        <dbReference type="Proteomes" id="UP000467536"/>
    </source>
</evidence>
<dbReference type="InterPro" id="IPR013780">
    <property type="entry name" value="Glyco_hydro_b"/>
</dbReference>
<evidence type="ECO:0000313" key="65">
    <source>
        <dbReference type="Proteomes" id="UP000368512"/>
    </source>
</evidence>
<dbReference type="Pfam" id="PF13802">
    <property type="entry name" value="Gal_mutarotas_2"/>
    <property type="match status" value="1"/>
</dbReference>
<dbReference type="Proteomes" id="UP000368512">
    <property type="component" value="Unassembled WGS sequence"/>
</dbReference>
<evidence type="ECO:0000313" key="62">
    <source>
        <dbReference type="Proteomes" id="UP000358545"/>
    </source>
</evidence>
<evidence type="ECO:0000313" key="34">
    <source>
        <dbReference type="EMBL" id="ECB9512827.1"/>
    </source>
</evidence>
<evidence type="ECO:0000313" key="61">
    <source>
        <dbReference type="Proteomes" id="UP000354255"/>
    </source>
</evidence>
<evidence type="ECO:0000313" key="19">
    <source>
        <dbReference type="EMBL" id="EAG2246423.1"/>
    </source>
</evidence>
<evidence type="ECO:0000313" key="56">
    <source>
        <dbReference type="Proteomes" id="UP000337746"/>
    </source>
</evidence>
<dbReference type="Proteomes" id="UP000455569">
    <property type="component" value="Unassembled WGS sequence"/>
</dbReference>
<dbReference type="EMBL" id="AALGDA010000031">
    <property type="protein sequence ID" value="ECY9783329.1"/>
    <property type="molecule type" value="Genomic_DNA"/>
</dbReference>
<evidence type="ECO:0000313" key="23">
    <source>
        <dbReference type="EMBL" id="EAG4462557.1"/>
    </source>
</evidence>
<reference evidence="72 83" key="8">
    <citation type="submission" date="2019-04" db="EMBL/GenBank/DDBJ databases">
        <authorList>
            <consortium name="GenomeTrakr network: Whole genome sequencing for foodborne pathogen traceback"/>
        </authorList>
    </citation>
    <scope>NUCLEOTIDE SEQUENCE [LARGE SCALE GENOMIC DNA]</scope>
    <source>
        <strain evidence="25 92">CFSAN004300</strain>
        <strain evidence="26 83">CFSAN072474</strain>
        <strain evidence="37 63">FLAG-55987</strain>
        <strain evidence="32 72">PHLUSALM00088</strain>
    </source>
</reference>
<dbReference type="EMBL" id="AABGHY010000007">
    <property type="protein sequence ID" value="EAH3294808.1"/>
    <property type="molecule type" value="Genomic_DNA"/>
</dbReference>
<dbReference type="EMBL" id="AALAQH010000006">
    <property type="protein sequence ID" value="ECX6925197.1"/>
    <property type="molecule type" value="Genomic_DNA"/>
</dbReference>
<evidence type="ECO:0000313" key="35">
    <source>
        <dbReference type="EMBL" id="ECC1557689.1"/>
    </source>
</evidence>
<evidence type="ECO:0000313" key="5">
    <source>
        <dbReference type="EMBL" id="EAC5550751.1"/>
    </source>
</evidence>
<dbReference type="Proteomes" id="UP000358545">
    <property type="component" value="Unassembled WGS sequence"/>
</dbReference>
<dbReference type="KEGG" id="lmv:Y193_03490"/>
<evidence type="ECO:0000313" key="55">
    <source>
        <dbReference type="Proteomes" id="UP000336166"/>
    </source>
</evidence>
<evidence type="ECO:0000313" key="29">
    <source>
        <dbReference type="EMBL" id="EAH3294808.1"/>
    </source>
</evidence>
<gene>
    <name evidence="52" type="primary">yici_2</name>
    <name evidence="16" type="ORF">A8L61_03535</name>
    <name evidence="25" type="ORF">AB917_08535</name>
    <name evidence="4" type="ORF">ABZ57_13700</name>
    <name evidence="51" type="ORF">AJL21_00535</name>
    <name evidence="13" type="ORF">ART25_12330</name>
    <name evidence="5" type="ORF">ARY78_09950</name>
    <name evidence="20" type="ORF">B1N52_12475</name>
    <name evidence="19" type="ORF">B1S26_13515</name>
    <name evidence="21" type="ORF">B5K54_02285</name>
    <name evidence="17" type="ORF">BB997_11580</name>
    <name evidence="36" type="ORF">BCZ19_11000</name>
    <name evidence="18" type="ORF">BCZ21_12335</name>
    <name evidence="23" type="ORF">CA369_09690</name>
    <name evidence="22" type="ORF">CAV64_12850</name>
    <name evidence="26" type="ORF">CW845_14660</name>
    <name evidence="28" type="ORF">D4920_11050</name>
    <name evidence="27" type="ORF">D4B11_09280</name>
    <name evidence="29" type="ORF">D5N24_10405</name>
    <name evidence="31" type="ORF">D7104_09970</name>
    <name evidence="49" type="ORF">DCK61_12955</name>
    <name evidence="24" type="ORF">DCT16_13350</name>
    <name evidence="7" type="ORF">DQ70_13335</name>
    <name evidence="6" type="ORF">DU018_01525</name>
    <name evidence="52" type="ORF">DYZ80_02904</name>
    <name evidence="15" type="ORF">E1W56_10890</name>
    <name evidence="30" type="ORF">E5F58_12770</name>
    <name evidence="12" type="ORF">EX365_11545</name>
    <name evidence="11" type="ORF">EXZ73_04865</name>
    <name evidence="37" type="ORF">F6436_08300</name>
    <name evidence="38" type="ORF">F6515_10075</name>
    <name evidence="32" type="ORF">FA835_13155</name>
    <name evidence="34" type="ORF">FLQ97_03675</name>
    <name evidence="33" type="ORF">FLR03_02905</name>
    <name evidence="35" type="ORF">FNX40_12840</name>
    <name evidence="41" type="ORF">FV747_13690</name>
    <name evidence="42" type="ORF">G3O21_002043</name>
    <name evidence="43" type="ORF">GHH22_15290</name>
    <name evidence="47" type="ORF">GI949_07570</name>
    <name evidence="40" type="ORF">GJW51_08970</name>
    <name evidence="39" type="ORF">GQG13_13460</name>
    <name evidence="44" type="ORF">GYS09_09790</name>
    <name evidence="45" type="ORF">GYX23_10320</name>
    <name evidence="46" type="ORF">GYY14_10100</name>
    <name evidence="48" type="ORF">HQN34_002499</name>
    <name evidence="50" type="ORF">HZJ64_10690</name>
    <name evidence="8" type="ORF">KV70_10815</name>
    <name evidence="9" type="ORF">QD52_13380</name>
    <name evidence="10" type="ORF">UI29_13470</name>
    <name evidence="14" type="ORF">Y261_08765</name>
</gene>
<dbReference type="EMBL" id="QXLS01000009">
    <property type="protein sequence ID" value="RKA04868.1"/>
    <property type="molecule type" value="Genomic_DNA"/>
</dbReference>
<evidence type="ECO:0000313" key="64">
    <source>
        <dbReference type="Proteomes" id="UP000365297"/>
    </source>
</evidence>
<dbReference type="Gene3D" id="2.60.40.10">
    <property type="entry name" value="Immunoglobulins"/>
    <property type="match status" value="1"/>
</dbReference>
<dbReference type="Proteomes" id="UP000546397">
    <property type="component" value="Unassembled WGS sequence"/>
</dbReference>
<dbReference type="Proteomes" id="UP000345329">
    <property type="component" value="Unassembled WGS sequence"/>
</dbReference>
<dbReference type="SUPFAM" id="SSF74650">
    <property type="entry name" value="Galactose mutarotase-like"/>
    <property type="match status" value="1"/>
</dbReference>
<evidence type="ECO:0000313" key="37">
    <source>
        <dbReference type="EMBL" id="ECY6544327.1"/>
    </source>
</evidence>
<evidence type="ECO:0000313" key="71">
    <source>
        <dbReference type="Proteomes" id="UP000403352"/>
    </source>
</evidence>
<dbReference type="CDD" id="cd14752">
    <property type="entry name" value="GH31_N"/>
    <property type="match status" value="1"/>
</dbReference>
<dbReference type="Proteomes" id="UP000843775">
    <property type="component" value="Unassembled WGS sequence"/>
</dbReference>
<evidence type="ECO:0000313" key="60">
    <source>
        <dbReference type="Proteomes" id="UP000350032"/>
    </source>
</evidence>
<dbReference type="Proteomes" id="UP000376505">
    <property type="component" value="Unassembled WGS sequence"/>
</dbReference>
<dbReference type="EMBL" id="AANEHK010000016">
    <property type="protein sequence ID" value="EDO0987050.1"/>
    <property type="molecule type" value="Genomic_DNA"/>
</dbReference>
<dbReference type="EMBL" id="DAAEEB010000015">
    <property type="protein sequence ID" value="HAA8054500.1"/>
    <property type="molecule type" value="Genomic_DNA"/>
</dbReference>
<dbReference type="EMBL" id="AABAGT010000004">
    <property type="protein sequence ID" value="EAG0866350.1"/>
    <property type="molecule type" value="Genomic_DNA"/>
</dbReference>
<organism evidence="9 71">
    <name type="scientific">Listeria monocytogenes</name>
    <dbReference type="NCBI Taxonomy" id="1639"/>
    <lineage>
        <taxon>Bacteria</taxon>
        <taxon>Bacillati</taxon>
        <taxon>Bacillota</taxon>
        <taxon>Bacilli</taxon>
        <taxon>Bacillales</taxon>
        <taxon>Listeriaceae</taxon>
        <taxon>Listeria</taxon>
    </lineage>
</organism>
<dbReference type="Pfam" id="PF22681">
    <property type="entry name" value="Lmo2446-like_N"/>
    <property type="match status" value="1"/>
</dbReference>
<dbReference type="SUPFAM" id="SSF51011">
    <property type="entry name" value="Glycosyl hydrolase domain"/>
    <property type="match status" value="1"/>
</dbReference>
<comment type="caution">
    <text evidence="9">The sequence shown here is derived from an EMBL/GenBank/DDBJ whole genome shotgun (WGS) entry which is preliminary data.</text>
</comment>
<dbReference type="EMBL" id="AAAQQZ010000006">
    <property type="protein sequence ID" value="EAE1339698.1"/>
    <property type="molecule type" value="Genomic_DNA"/>
</dbReference>
<dbReference type="EMBL" id="AABEKY010000011">
    <property type="protein sequence ID" value="EAG9388734.1"/>
    <property type="molecule type" value="Genomic_DNA"/>
</dbReference>
<dbReference type="Proteomes" id="UP000336166">
    <property type="component" value="Unassembled WGS sequence"/>
</dbReference>
<dbReference type="Proteomes" id="UP000544530">
    <property type="component" value="Unassembled WGS sequence"/>
</dbReference>
<evidence type="ECO:0000313" key="43">
    <source>
        <dbReference type="EMBL" id="HAA8054500.1"/>
    </source>
</evidence>
<evidence type="ECO:0000313" key="88">
    <source>
        <dbReference type="Proteomes" id="UP000533021"/>
    </source>
</evidence>
<evidence type="ECO:0000313" key="57">
    <source>
        <dbReference type="Proteomes" id="UP000339309"/>
    </source>
</evidence>
<dbReference type="EMBL" id="AABATR010000006">
    <property type="protein sequence ID" value="EAG1894251.1"/>
    <property type="molecule type" value="Genomic_DNA"/>
</dbReference>
<dbReference type="Proteomes" id="UP000478682">
    <property type="component" value="Unassembled WGS sequence"/>
</dbReference>
<dbReference type="PANTHER" id="PTHR43863">
    <property type="entry name" value="HYDROLASE, PUTATIVE (AFU_ORTHOLOGUE AFUA_1G03140)-RELATED"/>
    <property type="match status" value="1"/>
</dbReference>
<dbReference type="EMBL" id="DAAIJL010000008">
    <property type="protein sequence ID" value="HAB8557583.1"/>
    <property type="molecule type" value="Genomic_DNA"/>
</dbReference>
<evidence type="ECO:0000313" key="87">
    <source>
        <dbReference type="Proteomes" id="UP000530452"/>
    </source>
</evidence>
<evidence type="ECO:0000313" key="51">
    <source>
        <dbReference type="EMBL" id="OET53018.1"/>
    </source>
</evidence>
<dbReference type="Proteomes" id="UP000842809">
    <property type="component" value="Unassembled WGS sequence"/>
</dbReference>
<dbReference type="Proteomes" id="UP000398321">
    <property type="component" value="Unassembled WGS sequence"/>
</dbReference>
<dbReference type="EMBL" id="AAIAJJ010000006">
    <property type="protein sequence ID" value="ECC1557689.1"/>
    <property type="molecule type" value="Genomic_DNA"/>
</dbReference>
<dbReference type="InterPro" id="IPR011013">
    <property type="entry name" value="Gal_mutarotase_sf_dom"/>
</dbReference>
<evidence type="ECO:0000313" key="9">
    <source>
        <dbReference type="EMBL" id="EAD1186073.1"/>
    </source>
</evidence>
<evidence type="ECO:0000313" key="7">
    <source>
        <dbReference type="EMBL" id="EAC7481668.1"/>
    </source>
</evidence>
<dbReference type="InterPro" id="IPR005084">
    <property type="entry name" value="CBM6"/>
</dbReference>
<evidence type="ECO:0000313" key="28">
    <source>
        <dbReference type="EMBL" id="EAH2282609.1"/>
    </source>
</evidence>
<dbReference type="Proteomes" id="UP000393182">
    <property type="component" value="Unassembled WGS sequence"/>
</dbReference>
<dbReference type="EMBL" id="AAAIKW010000012">
    <property type="protein sequence ID" value="EAC4553544.1"/>
    <property type="molecule type" value="Genomic_DNA"/>
</dbReference>
<dbReference type="GO" id="GO:0005975">
    <property type="term" value="P:carbohydrate metabolic process"/>
    <property type="evidence" value="ECO:0007669"/>
    <property type="project" value="InterPro"/>
</dbReference>
<evidence type="ECO:0000313" key="77">
    <source>
        <dbReference type="Proteomes" id="UP000467347"/>
    </source>
</evidence>
<evidence type="ECO:0000313" key="24">
    <source>
        <dbReference type="EMBL" id="EAG6170360.1"/>
    </source>
</evidence>
<dbReference type="Proteomes" id="UP000339309">
    <property type="component" value="Unassembled WGS sequence"/>
</dbReference>
<evidence type="ECO:0000313" key="11">
    <source>
        <dbReference type="EMBL" id="EAD5773620.1"/>
    </source>
</evidence>
<dbReference type="EMBL" id="AABEMN010000012">
    <property type="protein sequence ID" value="EAG9519965.1"/>
    <property type="molecule type" value="Genomic_DNA"/>
</dbReference>
<dbReference type="EMBL" id="AANDSR010000005">
    <property type="protein sequence ID" value="EDN9836801.1"/>
    <property type="molecule type" value="Genomic_DNA"/>
</dbReference>
<evidence type="ECO:0000313" key="96">
    <source>
        <dbReference type="Proteomes" id="UP000843503"/>
    </source>
</evidence>
<evidence type="ECO:0000313" key="30">
    <source>
        <dbReference type="EMBL" id="EAH4242860.1"/>
    </source>
</evidence>
<evidence type="ECO:0000256" key="1">
    <source>
        <dbReference type="ARBA" id="ARBA00007806"/>
    </source>
</evidence>
<dbReference type="Proteomes" id="UP000522199">
    <property type="component" value="Unassembled WGS sequence"/>
</dbReference>
<dbReference type="Proteomes" id="UP000566721">
    <property type="component" value="Unassembled WGS sequence"/>
</dbReference>
<dbReference type="EMBL" id="AABCVX010000007">
    <property type="protein sequence ID" value="EAG6170360.1"/>
    <property type="molecule type" value="Genomic_DNA"/>
</dbReference>
<dbReference type="Gene3D" id="2.60.120.260">
    <property type="entry name" value="Galactose-binding domain-like"/>
    <property type="match status" value="1"/>
</dbReference>
<evidence type="ECO:0000313" key="82">
    <source>
        <dbReference type="Proteomes" id="UP000489121"/>
    </source>
</evidence>
<accession>A0A0B8RA88</accession>
<reference evidence="44" key="9">
    <citation type="submission" date="2020-01" db="EMBL/GenBank/DDBJ databases">
        <authorList>
            <consortium name="NCBI Pathogen Detection Project"/>
        </authorList>
    </citation>
    <scope>NUCLEOTIDE SEQUENCE</scope>
    <source>
        <strain evidence="43">09CEB371LM</strain>
        <strain evidence="48">2017-325981-023-01</strain>
        <strain evidence="44">CFIAFB20100120</strain>
        <strain evidence="46">CFIAFB20170037</strain>
        <strain evidence="45">CFIAFB20170045</strain>
        <strain evidence="47">DMG1500109</strain>
    </source>
</reference>
<evidence type="ECO:0000313" key="67">
    <source>
        <dbReference type="Proteomes" id="UP000379076"/>
    </source>
</evidence>
<dbReference type="Proteomes" id="UP000272537">
    <property type="component" value="Unassembled WGS sequence"/>
</dbReference>
<dbReference type="InterPro" id="IPR008979">
    <property type="entry name" value="Galactose-bd-like_sf"/>
</dbReference>
<evidence type="ECO:0000313" key="25">
    <source>
        <dbReference type="EMBL" id="EAG6990633.1"/>
    </source>
</evidence>
<dbReference type="Proteomes" id="UP000467536">
    <property type="component" value="Unassembled WGS sequence"/>
</dbReference>
<dbReference type="EMBL" id="DAAJCS010000007">
    <property type="protein sequence ID" value="HAC0013395.1"/>
    <property type="molecule type" value="Genomic_DNA"/>
</dbReference>
<reference evidence="15 69" key="7">
    <citation type="submission" date="2019-03" db="EMBL/GenBank/DDBJ databases">
        <authorList>
            <person name="Ashton P.M."/>
            <person name="Dallman T."/>
            <person name="Nair S."/>
            <person name="De Pinna E."/>
            <person name="Peters T."/>
            <person name="Grant K."/>
        </authorList>
    </citation>
    <scope>NUCLEOTIDE SEQUENCE [LARGE SCALE GENOMIC DNA]</scope>
    <source>
        <strain evidence="28 88">282333</strain>
        <strain evidence="29 87">282352</strain>
        <strain evidence="27 91">289003</strain>
        <strain evidence="41 78">788324</strain>
        <strain evidence="15">RL15000286</strain>
    </source>
</reference>
<dbReference type="InterPro" id="IPR017853">
    <property type="entry name" value="GH"/>
</dbReference>
<evidence type="ECO:0000256" key="2">
    <source>
        <dbReference type="RuleBase" id="RU361185"/>
    </source>
</evidence>
<evidence type="ECO:0000313" key="70">
    <source>
        <dbReference type="Proteomes" id="UP000398321"/>
    </source>
</evidence>
<evidence type="ECO:0000313" key="86">
    <source>
        <dbReference type="Proteomes" id="UP000528151"/>
    </source>
</evidence>
<proteinExistence type="inferred from homology"/>
<evidence type="ECO:0000313" key="12">
    <source>
        <dbReference type="EMBL" id="EAD5787191.1"/>
    </source>
</evidence>
<dbReference type="EMBL" id="AAHZFY010000005">
    <property type="protein sequence ID" value="ECB9512827.1"/>
    <property type="molecule type" value="Genomic_DNA"/>
</dbReference>
<evidence type="ECO:0000313" key="72">
    <source>
        <dbReference type="Proteomes" id="UP000410967"/>
    </source>
</evidence>
<evidence type="ECO:0000313" key="83">
    <source>
        <dbReference type="Proteomes" id="UP000522199"/>
    </source>
</evidence>
<dbReference type="EMBL" id="DAAJZA010000004">
    <property type="protein sequence ID" value="HAC1754828.1"/>
    <property type="molecule type" value="Genomic_DNA"/>
</dbReference>
<evidence type="ECO:0000313" key="41">
    <source>
        <dbReference type="EMBL" id="EDO0987050.1"/>
    </source>
</evidence>
<sequence length="1091" mass="121658">MKRKGKKSSLIFILTILIFSCLSGFGTNVFAMDGEYHSPYGDDDLYTVQPTERSPRDPKAGEDVTLNITTWPIEDGQNVWVEWTKNGVAQENVTAAYDYNSGNNTYWKADLGKFEKGDEITYTTKGSTDGGTAYESGPFTFYVTDWEYVQDVSSVVDNGDSITLNMTATAGEFTPKLYLSFEDLDTLRMELSPTGKETGHAGKTGYTVDDGADKVTVTTEDLRVEIQKSPYRMEVYQADGTLLTSEYTTANSLGWLTDGKNVINQYQNNFMTPSDEAFYGFGERYDTINQRGKDVETYVYNEYQDQAQTERTYLAVPFFVSANKYGMYVNSDFHSQFQMASKVEDKYSFVLDNDGDMTNMLDYYVISGKDQNDIVNNYTDITGKTTLLPKWAFGLWMSANEWDRESDVSSALSNAKANDIPATGFVLEQWSDEETYYIWNNATYTAKKNGEAFSYDDFTFNGKWTDPKAMVDSVHDAGMNIVLWQVPVLKDDGTVYEQRDNDEAYMISQGYSADDGTGAPYRVPASQWFGNGILLDFTNKDAVDWWTSQREYLLTEVGIDGFKTDGGEMVWGRDTTFSNGEKGQEMRNRYPTDYVSSYFDFAKSINPEAVSFSRSGTSGAQKSGIYWSGDQTSTFDSFQASLKAGLSASTSGVSYWAWDMAGFTGDYPTAELYKRATAMAAFAPIMQFHSEKSDPSPSEERSPWNAVARTGDETILPTFQKYLYTRMNLLPYIYTAAKDTADNGKSMMRQMAMDYPEDINARDLDEQYMFGDDLLVAPIVQEGQTEKEVYLPEGEWVDLWNGGIHPGGETISYYADVDTLPVFAKAGAIIPMNMTDGYQLGQNVGNDLKSYDNLTFRVYPSGDSEYSFYDDVNGGEMRDISVSEDFANEKVSVDLPAMADETTMQVFSTEPTSVTIDGADVAKADTLDAFNEATTGYYYDTVQNLTYVKAAAKDAKQAIVLNGVNHAPYEAEFAHLTNVSTASDHAGYTGTGFVAGFDAEKEAVEFDVDAVDGASDYTMEVRYSAGVEDATRTVYINGKKQQITLPKTADWDTWSTIEVPVTLQAGNNQVVFDFEADDTAGINFDHVVFKK</sequence>
<evidence type="ECO:0000313" key="40">
    <source>
        <dbReference type="EMBL" id="EDN9836801.1"/>
    </source>
</evidence>
<dbReference type="EMBL" id="AABBYJ010000008">
    <property type="protein sequence ID" value="EAG4332131.1"/>
    <property type="molecule type" value="Genomic_DNA"/>
</dbReference>
<reference evidence="49 76" key="4">
    <citation type="submission" date="2018-04" db="EMBL/GenBank/DDBJ databases">
        <title>Genome Analysis of a Prevalent Clone of Listeria monocytogenes Sequence Type 87 in China.</title>
        <authorList>
            <person name="Wang Y."/>
        </authorList>
    </citation>
    <scope>NUCLEOTIDE SEQUENCE [LARGE SCALE GENOMIC DNA]</scope>
    <source>
        <strain evidence="49 76">ICDC_LM1523</strain>
    </source>
</reference>
<evidence type="ECO:0000313" key="73">
    <source>
        <dbReference type="Proteomes" id="UP000423131"/>
    </source>
</evidence>
<dbReference type="InterPro" id="IPR000322">
    <property type="entry name" value="Glyco_hydro_31_TIM"/>
</dbReference>
<dbReference type="AlphaFoldDB" id="A0A0B8RA88"/>
<evidence type="ECO:0000313" key="22">
    <source>
        <dbReference type="EMBL" id="EAG4332131.1"/>
    </source>
</evidence>
<evidence type="ECO:0000313" key="68">
    <source>
        <dbReference type="Proteomes" id="UP000389283"/>
    </source>
</evidence>
<dbReference type="EMBL" id="AAAMZD010000007">
    <property type="protein sequence ID" value="EAD3793764.1"/>
    <property type="molecule type" value="Genomic_DNA"/>
</dbReference>
<dbReference type="Pfam" id="PF01055">
    <property type="entry name" value="Glyco_hydro_31_2nd"/>
    <property type="match status" value="1"/>
</dbReference>
<reference evidence="52 53" key="2">
    <citation type="journal article" date="2018" name="BMC Genomics">
        <title>Genes significantly associated with lineage II food isolates of Listeria monocytogenes.</title>
        <authorList>
            <person name="Pirone-Davies C."/>
            <person name="Chen Y."/>
            <person name="Pightling A."/>
            <person name="Ryan G."/>
            <person name="Wang Y."/>
            <person name="Yao K."/>
            <person name="Hoffmann M."/>
            <person name="Allard M.W."/>
        </authorList>
    </citation>
    <scope>NUCLEOTIDE SEQUENCE [LARGE SCALE GENOMIC DNA]</scope>
    <source>
        <strain evidence="52 53">PNUSAL000550</strain>
    </source>
</reference>
<dbReference type="EMBL" id="MJTJ01000002">
    <property type="protein sequence ID" value="OET53018.1"/>
    <property type="molecule type" value="Genomic_DNA"/>
</dbReference>
<keyword evidence="2 43" id="KW-0378">Hydrolase</keyword>
<dbReference type="Proteomes" id="UP000525850">
    <property type="component" value="Unassembled WGS sequence"/>
</dbReference>
<dbReference type="EMBL" id="AABAYG010000006">
    <property type="protein sequence ID" value="EAG2246423.1"/>
    <property type="molecule type" value="Genomic_DNA"/>
</dbReference>
<dbReference type="Proteomes" id="UP000533021">
    <property type="component" value="Unassembled WGS sequence"/>
</dbReference>
<dbReference type="GO" id="GO:0030246">
    <property type="term" value="F:carbohydrate binding"/>
    <property type="evidence" value="ECO:0007669"/>
    <property type="project" value="InterPro"/>
</dbReference>
<evidence type="ECO:0000313" key="46">
    <source>
        <dbReference type="EMBL" id="HAC0275721.1"/>
    </source>
</evidence>
<dbReference type="Proteomes" id="UP000489121">
    <property type="component" value="Unassembled WGS sequence"/>
</dbReference>
<evidence type="ECO:0000313" key="6">
    <source>
        <dbReference type="EMBL" id="EAC6547036.1"/>
    </source>
</evidence>
<evidence type="ECO:0000313" key="4">
    <source>
        <dbReference type="EMBL" id="EAC4553544.1"/>
    </source>
</evidence>
<dbReference type="Proteomes" id="UP000548278">
    <property type="component" value="Unassembled WGS sequence"/>
</dbReference>
<reference evidence="51 99" key="1">
    <citation type="submission" date="2016-09" db="EMBL/GenBank/DDBJ databases">
        <title>100K Listeria isolates.</title>
        <authorList>
            <person name="Chen P."/>
            <person name="Weimer B.C."/>
            <person name="Kong N."/>
            <person name="Huang B."/>
        </authorList>
    </citation>
    <scope>NUCLEOTIDE SEQUENCE [LARGE SCALE GENOMIC DNA]</scope>
    <source>
        <strain evidence="51 99">BCW_2383</strain>
    </source>
</reference>
<dbReference type="Proteomes" id="UP000337746">
    <property type="component" value="Unassembled WGS sequence"/>
</dbReference>
<dbReference type="InterPro" id="IPR025887">
    <property type="entry name" value="Glyco_hydro_31_N_dom"/>
</dbReference>
<evidence type="ECO:0000313" key="17">
    <source>
        <dbReference type="EMBL" id="EAG1894251.1"/>
    </source>
</evidence>
<evidence type="ECO:0000313" key="47">
    <source>
        <dbReference type="EMBL" id="HAC1754828.1"/>
    </source>
</evidence>
<evidence type="ECO:0000313" key="48">
    <source>
        <dbReference type="EMBL" id="HAJ9594270.1"/>
    </source>
</evidence>
<evidence type="ECO:0000313" key="42">
    <source>
        <dbReference type="EMBL" id="EDP8514614.1"/>
    </source>
</evidence>
<dbReference type="Proteomes" id="UP000843503">
    <property type="component" value="Unassembled WGS sequence"/>
</dbReference>
<evidence type="ECO:0000313" key="89">
    <source>
        <dbReference type="Proteomes" id="UP000540117"/>
    </source>
</evidence>
<dbReference type="EMBL" id="AAAIXK010000005">
    <property type="protein sequence ID" value="EAC5550751.1"/>
    <property type="molecule type" value="Genomic_DNA"/>
</dbReference>
<dbReference type="EC" id="3.2.1.177" evidence="52"/>
<evidence type="ECO:0000313" key="21">
    <source>
        <dbReference type="EMBL" id="EAG2996118.1"/>
    </source>
</evidence>
<dbReference type="Proteomes" id="UP000354255">
    <property type="component" value="Unassembled WGS sequence"/>
</dbReference>
<evidence type="ECO:0000313" key="59">
    <source>
        <dbReference type="Proteomes" id="UP000345329"/>
    </source>
</evidence>
<evidence type="ECO:0000313" key="39">
    <source>
        <dbReference type="EMBL" id="EDN7716125.1"/>
    </source>
</evidence>
<dbReference type="Proteomes" id="UP000344343">
    <property type="component" value="Unassembled WGS sequence"/>
</dbReference>
<evidence type="ECO:0000313" key="10">
    <source>
        <dbReference type="EMBL" id="EAD3793764.1"/>
    </source>
</evidence>
<reference evidence="56 59" key="5">
    <citation type="submission" date="2018-06" db="EMBL/GenBank/DDBJ databases">
        <authorList>
            <consortium name="GenomeTrakr: Next Generation Sequencing Network for Food Pathogen Tracability"/>
        </authorList>
    </citation>
    <scope>NUCLEOTIDE SEQUENCE [LARGE SCALE GENOMIC DNA]</scope>
    <source>
        <strain evidence="21 93">10B02965A-1</strain>
        <strain evidence="7 65">CFSAN008042</strain>
        <strain evidence="23 86">CFSAN063727</strain>
        <strain evidence="39 75">CFSAN102901</strain>
        <strain evidence="13 67">FDA00006494</strain>
        <strain evidence="5 64">FDA00007096</strain>
        <strain evidence="9 71">FDA00008584</strain>
        <strain evidence="19">FDA00011243</strain>
        <strain evidence="6 54">FDA00013332</strain>
        <strain evidence="12 58">FDA00013853</strain>
        <strain evidence="33 73">FDA00014336</strain>
        <strain evidence="35 68">FDA00014370</strain>
        <strain evidence="34 70">FDA00014392</strain>
        <strain evidence="42">FDA00015054</strain>
        <strain evidence="22 89">FDA1005580-S054-001</strain>
        <strain evidence="80">FDA1090798-S029-001</strain>
        <strain evidence="81">FDA956581-098-004</strain>
        <strain evidence="20 84">FDA960927-006-004</strain>
        <strain evidence="24 94">FLAG-38921</strain>
        <strain evidence="36 74">FLAG-51482A</strain>
        <strain evidence="18 56">FLAG-54356</strain>
        <strain evidence="11 66">FSIS31901579</strain>
        <strain evidence="30 85">LS1344</strain>
        <strain evidence="40 77">OSF101448</strain>
        <strain evidence="10 59">VA-WGS-00405</strain>
    </source>
</reference>
<dbReference type="Proteomes" id="UP000331186">
    <property type="component" value="Unassembled WGS sequence"/>
</dbReference>
<dbReference type="EMBL" id="AANPAU010000007">
    <property type="protein sequence ID" value="EDP8514614.1"/>
    <property type="molecule type" value="Genomic_DNA"/>
</dbReference>
<dbReference type="EMBL" id="AAAJKI010000002">
    <property type="protein sequence ID" value="EAC6547036.1"/>
    <property type="molecule type" value="Genomic_DNA"/>
</dbReference>
<evidence type="ECO:0000313" key="76">
    <source>
        <dbReference type="Proteomes" id="UP000460224"/>
    </source>
</evidence>
<dbReference type="RefSeq" id="WP_003726175.1">
    <property type="nucleotide sequence ID" value="NC_021824.1"/>
</dbReference>
<dbReference type="EMBL" id="AAANYR010000006">
    <property type="protein sequence ID" value="EAD5787191.1"/>
    <property type="molecule type" value="Genomic_DNA"/>
</dbReference>
<dbReference type="EMBL" id="AABGUK010000005">
    <property type="protein sequence ID" value="EAH4242860.1"/>
    <property type="molecule type" value="Genomic_DNA"/>
</dbReference>
<evidence type="ECO:0000313" key="14">
    <source>
        <dbReference type="EMBL" id="EAE2354435.1"/>
    </source>
</evidence>
<evidence type="ECO:0000313" key="58">
    <source>
        <dbReference type="Proteomes" id="UP000344343"/>
    </source>
</evidence>
<reference evidence="95 96" key="3">
    <citation type="journal article" date="2018" name="Genome Biol.">
        <title>SKESA: strategic k-mer extension for scrupulous assemblies.</title>
        <authorList>
            <person name="Souvorov A."/>
            <person name="Agarwala R."/>
            <person name="Lipman D.J."/>
        </authorList>
    </citation>
    <scope>NUCLEOTIDE SEQUENCE [LARGE SCALE GENOMIC DNA]</scope>
    <source>
        <strain evidence="43">09CEB371LM</strain>
        <strain evidence="48">2017-325981-023-01</strain>
        <strain evidence="44 98">CFIAFB20100120</strain>
        <strain evidence="46">CFIAFB20170037</strain>
        <strain evidence="45 95">CFIAFB20170045</strain>
        <strain evidence="47 97">DMG1500109</strain>
    </source>
</reference>
<dbReference type="EMBL" id="AANCRK010000007">
    <property type="protein sequence ID" value="EDN7716125.1"/>
    <property type="molecule type" value="Genomic_DNA"/>
</dbReference>
<evidence type="ECO:0000259" key="3">
    <source>
        <dbReference type="PROSITE" id="PS51175"/>
    </source>
</evidence>
<dbReference type="InterPro" id="IPR013783">
    <property type="entry name" value="Ig-like_fold"/>
</dbReference>
<dbReference type="EMBL" id="AABAWE010000006">
    <property type="protein sequence ID" value="EAG2088051.1"/>
    <property type="molecule type" value="Genomic_DNA"/>
</dbReference>
<dbReference type="CDD" id="cd06597">
    <property type="entry name" value="GH31_transferase_CtsY"/>
    <property type="match status" value="1"/>
</dbReference>
<evidence type="ECO:0000313" key="94">
    <source>
        <dbReference type="Proteomes" id="UP000566721"/>
    </source>
</evidence>
<evidence type="ECO:0000313" key="63">
    <source>
        <dbReference type="Proteomes" id="UP000364988"/>
    </source>
</evidence>
<dbReference type="EMBL" id="AABDGJ010000005">
    <property type="protein sequence ID" value="EAG6990633.1"/>
    <property type="molecule type" value="Genomic_DNA"/>
</dbReference>
<evidence type="ECO:0000313" key="95">
    <source>
        <dbReference type="Proteomes" id="UP000841146"/>
    </source>
</evidence>
<evidence type="ECO:0000313" key="99">
    <source>
        <dbReference type="Proteomes" id="UP000852906"/>
    </source>
</evidence>
<dbReference type="EMBL" id="AABBHO010000005">
    <property type="protein sequence ID" value="EAG2996118.1"/>
    <property type="molecule type" value="Genomic_DNA"/>
</dbReference>
<evidence type="ECO:0000313" key="98">
    <source>
        <dbReference type="Proteomes" id="UP000844415"/>
    </source>
</evidence>
<dbReference type="PROSITE" id="PS51175">
    <property type="entry name" value="CBM6"/>
    <property type="match status" value="1"/>
</dbReference>
<evidence type="ECO:0000313" key="54">
    <source>
        <dbReference type="Proteomes" id="UP000331186"/>
    </source>
</evidence>
<evidence type="ECO:0000313" key="44">
    <source>
        <dbReference type="EMBL" id="HAB8557583.1"/>
    </source>
</evidence>
<dbReference type="Proteomes" id="UP000841146">
    <property type="component" value="Unassembled WGS sequence"/>
</dbReference>
<dbReference type="Proteomes" id="UP000527632">
    <property type="component" value="Unassembled WGS sequence"/>
</dbReference>
<dbReference type="Proteomes" id="UP000852906">
    <property type="component" value="Unassembled WGS sequence"/>
</dbReference>
<dbReference type="EMBL" id="AAASLB010000006">
    <property type="protein sequence ID" value="EAE4942540.1"/>
    <property type="molecule type" value="Genomic_DNA"/>
</dbReference>
<evidence type="ECO:0000313" key="18">
    <source>
        <dbReference type="EMBL" id="EAG2088051.1"/>
    </source>
</evidence>
<comment type="similarity">
    <text evidence="1 2">Belongs to the glycosyl hydrolase 31 family.</text>
</comment>
<evidence type="ECO:0000313" key="31">
    <source>
        <dbReference type="EMBL" id="EAK8898019.1"/>
    </source>
</evidence>
<evidence type="ECO:0000313" key="20">
    <source>
        <dbReference type="EMBL" id="EAG2515979.1"/>
    </source>
</evidence>
<name>A0A0B8RA88_LISMN</name>
<evidence type="ECO:0000313" key="36">
    <source>
        <dbReference type="EMBL" id="ECX6925197.1"/>
    </source>
</evidence>